<feature type="region of interest" description="Disordered" evidence="1">
    <location>
        <begin position="336"/>
        <end position="366"/>
    </location>
</feature>
<gene>
    <name evidence="2" type="ORF">H257_05689</name>
</gene>
<proteinExistence type="predicted"/>
<feature type="compositionally biased region" description="Low complexity" evidence="1">
    <location>
        <begin position="274"/>
        <end position="285"/>
    </location>
</feature>
<dbReference type="EMBL" id="KI913124">
    <property type="protein sequence ID" value="ETV81070.1"/>
    <property type="molecule type" value="Genomic_DNA"/>
</dbReference>
<dbReference type="AlphaFoldDB" id="W4GN14"/>
<evidence type="ECO:0000256" key="1">
    <source>
        <dbReference type="SAM" id="MobiDB-lite"/>
    </source>
</evidence>
<reference evidence="2" key="1">
    <citation type="submission" date="2013-12" db="EMBL/GenBank/DDBJ databases">
        <title>The Genome Sequence of Aphanomyces astaci APO3.</title>
        <authorList>
            <consortium name="The Broad Institute Genomics Platform"/>
            <person name="Russ C."/>
            <person name="Tyler B."/>
            <person name="van West P."/>
            <person name="Dieguez-Uribeondo J."/>
            <person name="Young S.K."/>
            <person name="Zeng Q."/>
            <person name="Gargeya S."/>
            <person name="Fitzgerald M."/>
            <person name="Abouelleil A."/>
            <person name="Alvarado L."/>
            <person name="Chapman S.B."/>
            <person name="Gainer-Dewar J."/>
            <person name="Goldberg J."/>
            <person name="Griggs A."/>
            <person name="Gujja S."/>
            <person name="Hansen M."/>
            <person name="Howarth C."/>
            <person name="Imamovic A."/>
            <person name="Ireland A."/>
            <person name="Larimer J."/>
            <person name="McCowan C."/>
            <person name="Murphy C."/>
            <person name="Pearson M."/>
            <person name="Poon T.W."/>
            <person name="Priest M."/>
            <person name="Roberts A."/>
            <person name="Saif S."/>
            <person name="Shea T."/>
            <person name="Sykes S."/>
            <person name="Wortman J."/>
            <person name="Nusbaum C."/>
            <person name="Birren B."/>
        </authorList>
    </citation>
    <scope>NUCLEOTIDE SEQUENCE [LARGE SCALE GENOMIC DNA]</scope>
    <source>
        <strain evidence="2">APO3</strain>
    </source>
</reference>
<evidence type="ECO:0000313" key="2">
    <source>
        <dbReference type="EMBL" id="ETV81070.1"/>
    </source>
</evidence>
<feature type="region of interest" description="Disordered" evidence="1">
    <location>
        <begin position="135"/>
        <end position="165"/>
    </location>
</feature>
<dbReference type="RefSeq" id="XP_009828928.1">
    <property type="nucleotide sequence ID" value="XM_009830626.1"/>
</dbReference>
<feature type="compositionally biased region" description="Low complexity" evidence="1">
    <location>
        <begin position="148"/>
        <end position="160"/>
    </location>
</feature>
<organism evidence="2">
    <name type="scientific">Aphanomyces astaci</name>
    <name type="common">Crayfish plague agent</name>
    <dbReference type="NCBI Taxonomy" id="112090"/>
    <lineage>
        <taxon>Eukaryota</taxon>
        <taxon>Sar</taxon>
        <taxon>Stramenopiles</taxon>
        <taxon>Oomycota</taxon>
        <taxon>Saprolegniomycetes</taxon>
        <taxon>Saprolegniales</taxon>
        <taxon>Verrucalvaceae</taxon>
        <taxon>Aphanomyces</taxon>
    </lineage>
</organism>
<protein>
    <submittedName>
        <fullName evidence="2">Uncharacterized protein</fullName>
    </submittedName>
</protein>
<feature type="compositionally biased region" description="Pro residues" evidence="1">
    <location>
        <begin position="348"/>
        <end position="358"/>
    </location>
</feature>
<accession>W4GN14</accession>
<dbReference type="GeneID" id="20807685"/>
<name>W4GN14_APHAT</name>
<sequence length="662" mass="70950">MEMACPPSILLGNIMENYMSPRNHHQAASEVGECVELASEDNGMHTPWDQLSPASSVSVSPVSSTASTMSFALDHMDEDELELDEASTMVVVSTKSVEDSCGIVAWSVSSSVDKQGRAEKAPATLSILASELVQEGSNATTSPHSQVPATDAPSAATSSSQNPETALPELNELLPKLRVTELIVDGAKSPKVVPVTTHTNPFECSPDSIAIHIGNLTAIKGFALSPTCAVHEHEEGLHDQVAATAPPSTASPAASQLLWQCEEPPRLLLTYPAAATSTTSSPPSTERTGDVDALRPPCAALSSSPTQPEDAPLCGSLLMSTKETIPTHEAVTRSLLTTNHPTKRMVQPRPPSPPPPSNHPAFAHASESSPTTCWSLHEIARFKVHSMASPPPSSFSSFRSSGSRTYPTSMVLLPFHFESELRSHGVDAALEAMGRGWSLALSLLQSAIHTLLHKAPTTSTTSRTWYYLYLVDEVKGTLVVLPRPETSTYPLLVESTAVVPLLPFLASSLHLVHNIEPLEAMLHPSKTTVEGTLVHLRAAQAALRHPSVQYVDVLTTAVSQAKRGGRVSRRRVQDVARRELHLFLQTLDPEHECSGLGCVVEPTTGVPLWTASLPPPVDTYVAYFEDTDDVLDEMAQFCADKFGRGRSSVLGGHERVCDCTIS</sequence>
<dbReference type="VEuPathDB" id="FungiDB:H257_05689"/>
<feature type="region of interest" description="Disordered" evidence="1">
    <location>
        <begin position="274"/>
        <end position="310"/>
    </location>
</feature>
<feature type="compositionally biased region" description="Polar residues" evidence="1">
    <location>
        <begin position="135"/>
        <end position="147"/>
    </location>
</feature>
<dbReference type="OrthoDB" id="10601907at2759"/>